<accession>A0A380JMY6</accession>
<dbReference type="PANTHER" id="PTHR43420:SF52">
    <property type="entry name" value="N-ACETYLTRANSFERASE YODP"/>
    <property type="match status" value="1"/>
</dbReference>
<dbReference type="InterPro" id="IPR050680">
    <property type="entry name" value="YpeA/RimI_acetyltransf"/>
</dbReference>
<gene>
    <name evidence="4" type="ORF">NCTC12092_00416</name>
</gene>
<dbReference type="Proteomes" id="UP000254461">
    <property type="component" value="Unassembled WGS sequence"/>
</dbReference>
<dbReference type="PANTHER" id="PTHR43420">
    <property type="entry name" value="ACETYLTRANSFERASE"/>
    <property type="match status" value="1"/>
</dbReference>
<proteinExistence type="predicted"/>
<evidence type="ECO:0000313" key="4">
    <source>
        <dbReference type="EMBL" id="SUN45255.1"/>
    </source>
</evidence>
<reference evidence="4 5" key="1">
    <citation type="submission" date="2018-06" db="EMBL/GenBank/DDBJ databases">
        <authorList>
            <consortium name="Pathogen Informatics"/>
            <person name="Doyle S."/>
        </authorList>
    </citation>
    <scope>NUCLEOTIDE SEQUENCE [LARGE SCALE GENOMIC DNA]</scope>
    <source>
        <strain evidence="4 5">NCTC12092</strain>
    </source>
</reference>
<name>A0A380JMY6_9STRE</name>
<dbReference type="SUPFAM" id="SSF55729">
    <property type="entry name" value="Acyl-CoA N-acyltransferases (Nat)"/>
    <property type="match status" value="1"/>
</dbReference>
<evidence type="ECO:0000259" key="3">
    <source>
        <dbReference type="PROSITE" id="PS51186"/>
    </source>
</evidence>
<organism evidence="4 5">
    <name type="scientific">Streptococcus equi subsp. equi</name>
    <dbReference type="NCBI Taxonomy" id="148942"/>
    <lineage>
        <taxon>Bacteria</taxon>
        <taxon>Bacillati</taxon>
        <taxon>Bacillota</taxon>
        <taxon>Bacilli</taxon>
        <taxon>Lactobacillales</taxon>
        <taxon>Streptococcaceae</taxon>
        <taxon>Streptococcus</taxon>
    </lineage>
</organism>
<dbReference type="RefSeq" id="WP_115250642.1">
    <property type="nucleotide sequence ID" value="NZ_UHFF01000002.1"/>
</dbReference>
<dbReference type="AlphaFoldDB" id="A0A380JMY6"/>
<keyword evidence="1 4" id="KW-0808">Transferase</keyword>
<feature type="domain" description="N-acetyltransferase" evidence="3">
    <location>
        <begin position="6"/>
        <end position="173"/>
    </location>
</feature>
<dbReference type="InterPro" id="IPR000182">
    <property type="entry name" value="GNAT_dom"/>
</dbReference>
<evidence type="ECO:0000256" key="1">
    <source>
        <dbReference type="ARBA" id="ARBA00022679"/>
    </source>
</evidence>
<dbReference type="Gene3D" id="3.40.630.30">
    <property type="match status" value="1"/>
</dbReference>
<dbReference type="GO" id="GO:0016747">
    <property type="term" value="F:acyltransferase activity, transferring groups other than amino-acyl groups"/>
    <property type="evidence" value="ECO:0007669"/>
    <property type="project" value="InterPro"/>
</dbReference>
<dbReference type="EMBL" id="UHFF01000002">
    <property type="protein sequence ID" value="SUN45255.1"/>
    <property type="molecule type" value="Genomic_DNA"/>
</dbReference>
<dbReference type="Pfam" id="PF00583">
    <property type="entry name" value="Acetyltransf_1"/>
    <property type="match status" value="1"/>
</dbReference>
<protein>
    <submittedName>
        <fullName evidence="4">Acetyltransferase (GNAT) family protein</fullName>
    </submittedName>
</protein>
<evidence type="ECO:0000256" key="2">
    <source>
        <dbReference type="ARBA" id="ARBA00023315"/>
    </source>
</evidence>
<keyword evidence="2" id="KW-0012">Acyltransferase</keyword>
<dbReference type="PROSITE" id="PS51186">
    <property type="entry name" value="GNAT"/>
    <property type="match status" value="1"/>
</dbReference>
<evidence type="ECO:0000313" key="5">
    <source>
        <dbReference type="Proteomes" id="UP000254461"/>
    </source>
</evidence>
<dbReference type="CDD" id="cd04301">
    <property type="entry name" value="NAT_SF"/>
    <property type="match status" value="1"/>
</dbReference>
<dbReference type="InterPro" id="IPR016181">
    <property type="entry name" value="Acyl_CoA_acyltransferase"/>
</dbReference>
<sequence>MSEQVVTIEEAKASDASALITLIKEAADETDFITGTEAVIAATVEELECFLEASQESLTDICLLLRVGDTLAGLLNIAGKAYRETSYVGDCFMLVLKSYRNHGLGQLLMETALDWARETKQLCALELEVQARNTCAYHIYEKYGFRIEGVKRKDVKLRNGDYQDVYLMRKYLERE</sequence>